<feature type="transmembrane region" description="Helical" evidence="10">
    <location>
        <begin position="184"/>
        <end position="207"/>
    </location>
</feature>
<feature type="transmembrane region" description="Helical" evidence="10">
    <location>
        <begin position="33"/>
        <end position="54"/>
    </location>
</feature>
<keyword evidence="4 10" id="KW-1133">Transmembrane helix</keyword>
<dbReference type="GO" id="GO:0043410">
    <property type="term" value="P:positive regulation of MAPK cascade"/>
    <property type="evidence" value="ECO:0007669"/>
    <property type="project" value="TreeGrafter"/>
</dbReference>
<dbReference type="CDD" id="cd14967">
    <property type="entry name" value="7tmA_amine_R-like"/>
    <property type="match status" value="1"/>
</dbReference>
<feature type="transmembrane region" description="Helical" evidence="10">
    <location>
        <begin position="66"/>
        <end position="92"/>
    </location>
</feature>
<feature type="transmembrane region" description="Helical" evidence="10">
    <location>
        <begin position="104"/>
        <end position="124"/>
    </location>
</feature>
<dbReference type="RefSeq" id="XP_031557019.1">
    <property type="nucleotide sequence ID" value="XM_031701159.1"/>
</dbReference>
<dbReference type="GeneID" id="116293697"/>
<evidence type="ECO:0000259" key="11">
    <source>
        <dbReference type="PROSITE" id="PS50262"/>
    </source>
</evidence>
<dbReference type="InterPro" id="IPR017452">
    <property type="entry name" value="GPCR_Rhodpsn_7TM"/>
</dbReference>
<dbReference type="Pfam" id="PF00001">
    <property type="entry name" value="7tm_1"/>
    <property type="match status" value="1"/>
</dbReference>
<dbReference type="SUPFAM" id="SSF81321">
    <property type="entry name" value="Family A G protein-coupled receptor-like"/>
    <property type="match status" value="1"/>
</dbReference>
<feature type="transmembrane region" description="Helical" evidence="10">
    <location>
        <begin position="244"/>
        <end position="266"/>
    </location>
</feature>
<keyword evidence="2" id="KW-1003">Cell membrane</keyword>
<dbReference type="InterPro" id="IPR000276">
    <property type="entry name" value="GPCR_Rhodpsn"/>
</dbReference>
<keyword evidence="7 9" id="KW-0675">Receptor</keyword>
<dbReference type="GO" id="GO:0004930">
    <property type="term" value="F:G protein-coupled receptor activity"/>
    <property type="evidence" value="ECO:0007669"/>
    <property type="project" value="UniProtKB-KW"/>
</dbReference>
<dbReference type="GO" id="GO:0005886">
    <property type="term" value="C:plasma membrane"/>
    <property type="evidence" value="ECO:0007669"/>
    <property type="project" value="UniProtKB-SubCell"/>
</dbReference>
<evidence type="ECO:0000256" key="7">
    <source>
        <dbReference type="ARBA" id="ARBA00023170"/>
    </source>
</evidence>
<dbReference type="PROSITE" id="PS50262">
    <property type="entry name" value="G_PROTEIN_RECEP_F1_2"/>
    <property type="match status" value="1"/>
</dbReference>
<dbReference type="Proteomes" id="UP000515163">
    <property type="component" value="Unplaced"/>
</dbReference>
<dbReference type="KEGG" id="aten:116293697"/>
<comment type="subcellular location">
    <subcellularLocation>
        <location evidence="1">Cell membrane</location>
        <topology evidence="1">Multi-pass membrane protein</topology>
    </subcellularLocation>
</comment>
<keyword evidence="3 9" id="KW-0812">Transmembrane</keyword>
<evidence type="ECO:0000313" key="12">
    <source>
        <dbReference type="Proteomes" id="UP000515163"/>
    </source>
</evidence>
<sequence length="353" mass="40025">MQRFNLYPPSNATEVSICEDDQLGVGLTISGLIFMYIIITLSILGNILVCSVIFKYTSLQTVSYYLVCSLAVSDMMVSVTVVPFDIVYWIYFPVWPLGGLICNLWNSVFFLFLMASVFNLLAISTDRFIAIVYPLRYKELMSFNVVKVIIAFIWTYSIITGIILFLVLIPPEKKVYSFELPPAFHAFLLVVNVLIPFLIMIGFYFKIYVIARRHAKRVGIISNIPTDIRNVGDLIGRELRVAKALGIVVITFVLCWLPFEIINIAILIDEGIENCAMEIADTLSCWLAYLQTAVNPIIYAFSNTKFRKAFKKILFKGSNDSFSEYRLTTVHRQQGASTIRISTVRNTSDEGQP</sequence>
<evidence type="ECO:0000256" key="2">
    <source>
        <dbReference type="ARBA" id="ARBA00022475"/>
    </source>
</evidence>
<evidence type="ECO:0000256" key="1">
    <source>
        <dbReference type="ARBA" id="ARBA00004651"/>
    </source>
</evidence>
<feature type="transmembrane region" description="Helical" evidence="10">
    <location>
        <begin position="286"/>
        <end position="302"/>
    </location>
</feature>
<feature type="domain" description="G-protein coupled receptors family 1 profile" evidence="11">
    <location>
        <begin position="45"/>
        <end position="299"/>
    </location>
</feature>
<dbReference type="PANTHER" id="PTHR24248">
    <property type="entry name" value="ADRENERGIC RECEPTOR-RELATED G-PROTEIN COUPLED RECEPTOR"/>
    <property type="match status" value="1"/>
</dbReference>
<keyword evidence="5 9" id="KW-0297">G-protein coupled receptor</keyword>
<proteinExistence type="inferred from homology"/>
<evidence type="ECO:0000256" key="9">
    <source>
        <dbReference type="RuleBase" id="RU000688"/>
    </source>
</evidence>
<organism evidence="12 13">
    <name type="scientific">Actinia tenebrosa</name>
    <name type="common">Australian red waratah sea anemone</name>
    <dbReference type="NCBI Taxonomy" id="6105"/>
    <lineage>
        <taxon>Eukaryota</taxon>
        <taxon>Metazoa</taxon>
        <taxon>Cnidaria</taxon>
        <taxon>Anthozoa</taxon>
        <taxon>Hexacorallia</taxon>
        <taxon>Actiniaria</taxon>
        <taxon>Actiniidae</taxon>
        <taxon>Actinia</taxon>
    </lineage>
</organism>
<evidence type="ECO:0000313" key="13">
    <source>
        <dbReference type="RefSeq" id="XP_031557019.1"/>
    </source>
</evidence>
<evidence type="ECO:0000256" key="5">
    <source>
        <dbReference type="ARBA" id="ARBA00023040"/>
    </source>
</evidence>
<evidence type="ECO:0000256" key="10">
    <source>
        <dbReference type="SAM" id="Phobius"/>
    </source>
</evidence>
<evidence type="ECO:0000256" key="8">
    <source>
        <dbReference type="ARBA" id="ARBA00023224"/>
    </source>
</evidence>
<dbReference type="SMART" id="SM01381">
    <property type="entry name" value="7TM_GPCR_Srsx"/>
    <property type="match status" value="1"/>
</dbReference>
<comment type="similarity">
    <text evidence="9">Belongs to the G-protein coupled receptor 1 family.</text>
</comment>
<dbReference type="PRINTS" id="PR00237">
    <property type="entry name" value="GPCRRHODOPSN"/>
</dbReference>
<gene>
    <name evidence="13" type="primary">LOC116293697</name>
</gene>
<evidence type="ECO:0000256" key="3">
    <source>
        <dbReference type="ARBA" id="ARBA00022692"/>
    </source>
</evidence>
<feature type="transmembrane region" description="Helical" evidence="10">
    <location>
        <begin position="145"/>
        <end position="169"/>
    </location>
</feature>
<dbReference type="GO" id="GO:0071880">
    <property type="term" value="P:adenylate cyclase-activating adrenergic receptor signaling pathway"/>
    <property type="evidence" value="ECO:0007669"/>
    <property type="project" value="TreeGrafter"/>
</dbReference>
<evidence type="ECO:0000256" key="4">
    <source>
        <dbReference type="ARBA" id="ARBA00022989"/>
    </source>
</evidence>
<accession>A0A6P8HKV7</accession>
<dbReference type="AlphaFoldDB" id="A0A6P8HKV7"/>
<dbReference type="Gene3D" id="1.20.1070.10">
    <property type="entry name" value="Rhodopsin 7-helix transmembrane proteins"/>
    <property type="match status" value="1"/>
</dbReference>
<keyword evidence="12" id="KW-1185">Reference proteome</keyword>
<protein>
    <submittedName>
        <fullName evidence="13">Octopamine receptor Oamb-like</fullName>
    </submittedName>
</protein>
<dbReference type="InParanoid" id="A0A6P8HKV7"/>
<name>A0A6P8HKV7_ACTTE</name>
<evidence type="ECO:0000256" key="6">
    <source>
        <dbReference type="ARBA" id="ARBA00023136"/>
    </source>
</evidence>
<reference evidence="13" key="1">
    <citation type="submission" date="2025-08" db="UniProtKB">
        <authorList>
            <consortium name="RefSeq"/>
        </authorList>
    </citation>
    <scope>IDENTIFICATION</scope>
    <source>
        <tissue evidence="13">Tentacle</tissue>
    </source>
</reference>
<dbReference type="PROSITE" id="PS00237">
    <property type="entry name" value="G_PROTEIN_RECEP_F1_1"/>
    <property type="match status" value="1"/>
</dbReference>
<dbReference type="OrthoDB" id="5957871at2759"/>
<keyword evidence="8 9" id="KW-0807">Transducer</keyword>
<keyword evidence="6 10" id="KW-0472">Membrane</keyword>